<dbReference type="Proteomes" id="UP000228740">
    <property type="component" value="Unassembled WGS sequence"/>
</dbReference>
<dbReference type="Gene3D" id="3.40.50.150">
    <property type="entry name" value="Vaccinia Virus protein VP39"/>
    <property type="match status" value="1"/>
</dbReference>
<name>A0A2M9C0X4_9FLAO</name>
<keyword evidence="2" id="KW-0808">Transferase</keyword>
<dbReference type="SUPFAM" id="SSF53335">
    <property type="entry name" value="S-adenosyl-L-methionine-dependent methyltransferases"/>
    <property type="match status" value="1"/>
</dbReference>
<keyword evidence="3" id="KW-1185">Reference proteome</keyword>
<dbReference type="GO" id="GO:0032259">
    <property type="term" value="P:methylation"/>
    <property type="evidence" value="ECO:0007669"/>
    <property type="project" value="UniProtKB-KW"/>
</dbReference>
<evidence type="ECO:0000313" key="3">
    <source>
        <dbReference type="Proteomes" id="UP000228740"/>
    </source>
</evidence>
<protein>
    <submittedName>
        <fullName evidence="2">Trans-aconitate 2-methyltransferase</fullName>
    </submittedName>
</protein>
<gene>
    <name evidence="2" type="ORF">CLV73_2383</name>
</gene>
<evidence type="ECO:0000259" key="1">
    <source>
        <dbReference type="Pfam" id="PF13847"/>
    </source>
</evidence>
<dbReference type="RefSeq" id="WP_100377081.1">
    <property type="nucleotide sequence ID" value="NZ_PGFD01000002.1"/>
</dbReference>
<dbReference type="GO" id="GO:0030798">
    <property type="term" value="F:trans-aconitate 2-methyltransferase activity"/>
    <property type="evidence" value="ECO:0007669"/>
    <property type="project" value="InterPro"/>
</dbReference>
<dbReference type="Pfam" id="PF13847">
    <property type="entry name" value="Methyltransf_31"/>
    <property type="match status" value="1"/>
</dbReference>
<accession>A0A2M9C0X4</accession>
<dbReference type="PANTHER" id="PTHR43861:SF1">
    <property type="entry name" value="TRANS-ACONITATE 2-METHYLTRANSFERASE"/>
    <property type="match status" value="1"/>
</dbReference>
<dbReference type="PANTHER" id="PTHR43861">
    <property type="entry name" value="TRANS-ACONITATE 2-METHYLTRANSFERASE-RELATED"/>
    <property type="match status" value="1"/>
</dbReference>
<dbReference type="EMBL" id="PGFD01000002">
    <property type="protein sequence ID" value="PJJ64030.1"/>
    <property type="molecule type" value="Genomic_DNA"/>
</dbReference>
<evidence type="ECO:0000313" key="2">
    <source>
        <dbReference type="EMBL" id="PJJ64030.1"/>
    </source>
</evidence>
<feature type="domain" description="Methyltransferase" evidence="1">
    <location>
        <begin position="32"/>
        <end position="138"/>
    </location>
</feature>
<dbReference type="OrthoDB" id="9789123at2"/>
<keyword evidence="2" id="KW-0489">Methyltransferase</keyword>
<sequence length="254" mass="29667">MPWNPEVYNQFKDVRYLPFFDLIRFISPDGLKKAIDIGCGTGEQTHILSERFPDAEFLGIDSSAEMLAQSEAYKNKRLNFKRETVEELYNSTDTWDLIFSNAALQWSDKHEKLFPKLLSLLSENGQFAIQMPLQAENILNQILFQLASEEPYKSLLQNWNRISPVLSLDEYSKMMFQYGLKDLQISIKVYPIIAENAEKLFQFISGSALIPYLERLEGNAKQQFIEEYKKRITEKFAKFPAIYAFKRILLYGRK</sequence>
<dbReference type="AlphaFoldDB" id="A0A2M9C0X4"/>
<proteinExistence type="predicted"/>
<dbReference type="CDD" id="cd02440">
    <property type="entry name" value="AdoMet_MTases"/>
    <property type="match status" value="1"/>
</dbReference>
<comment type="caution">
    <text evidence="2">The sequence shown here is derived from an EMBL/GenBank/DDBJ whole genome shotgun (WGS) entry which is preliminary data.</text>
</comment>
<dbReference type="InterPro" id="IPR023149">
    <property type="entry name" value="Trans_acon_MeTrfase_C"/>
</dbReference>
<dbReference type="InterPro" id="IPR029063">
    <property type="entry name" value="SAM-dependent_MTases_sf"/>
</dbReference>
<reference evidence="2 3" key="1">
    <citation type="submission" date="2017-11" db="EMBL/GenBank/DDBJ databases">
        <title>Genomic Encyclopedia of Archaeal and Bacterial Type Strains, Phase II (KMG-II): From Individual Species to Whole Genera.</title>
        <authorList>
            <person name="Goeker M."/>
        </authorList>
    </citation>
    <scope>NUCLEOTIDE SEQUENCE [LARGE SCALE GENOMIC DNA]</scope>
    <source>
        <strain evidence="2 3">DSM 27617</strain>
    </source>
</reference>
<dbReference type="InterPro" id="IPR025714">
    <property type="entry name" value="Methyltranfer_dom"/>
</dbReference>
<organism evidence="2 3">
    <name type="scientific">Chryseobacterium geocarposphaerae</name>
    <dbReference type="NCBI Taxonomy" id="1416776"/>
    <lineage>
        <taxon>Bacteria</taxon>
        <taxon>Pseudomonadati</taxon>
        <taxon>Bacteroidota</taxon>
        <taxon>Flavobacteriia</taxon>
        <taxon>Flavobacteriales</taxon>
        <taxon>Weeksellaceae</taxon>
        <taxon>Chryseobacterium group</taxon>
        <taxon>Chryseobacterium</taxon>
    </lineage>
</organism>
<dbReference type="Gene3D" id="1.10.150.290">
    <property type="entry name" value="S-adenosyl-L-methionine-dependent methyltransferases"/>
    <property type="match status" value="1"/>
</dbReference>